<feature type="compositionally biased region" description="Basic residues" evidence="1">
    <location>
        <begin position="141"/>
        <end position="150"/>
    </location>
</feature>
<organism evidence="3">
    <name type="scientific">Petromyzon marinus</name>
    <name type="common">Sea lamprey</name>
    <dbReference type="NCBI Taxonomy" id="7757"/>
    <lineage>
        <taxon>Eukaryota</taxon>
        <taxon>Metazoa</taxon>
        <taxon>Chordata</taxon>
        <taxon>Craniata</taxon>
        <taxon>Vertebrata</taxon>
        <taxon>Cyclostomata</taxon>
        <taxon>Hyperoartia</taxon>
        <taxon>Petromyzontiformes</taxon>
        <taxon>Petromyzontidae</taxon>
        <taxon>Petromyzon</taxon>
    </lineage>
</organism>
<evidence type="ECO:0000256" key="1">
    <source>
        <dbReference type="SAM" id="MobiDB-lite"/>
    </source>
</evidence>
<evidence type="ECO:0000256" key="2">
    <source>
        <dbReference type="SAM" id="SignalP"/>
    </source>
</evidence>
<accession>H3JZA1</accession>
<sequence>MLAGFLLLHCLHFAFVAPYPESAHGSPLENQALQYLTEDDALLIRKLQSRMNTALEGAMVEEVEDCGVAATDEVQGSRENRAALRSGVGQGRSSKTLFQPQRFGRGVPPPAADCPESAAASWAGLQDGNADRASRSEPFWHRTRPQRFGKRGGDPASPM</sequence>
<proteinExistence type="evidence at transcript level"/>
<gene>
    <name evidence="3" type="primary">LPXRFa</name>
</gene>
<feature type="region of interest" description="Disordered" evidence="1">
    <location>
        <begin position="72"/>
        <end position="159"/>
    </location>
</feature>
<keyword evidence="2" id="KW-0732">Signal</keyword>
<feature type="chain" id="PRO_5003588516" evidence="2">
    <location>
        <begin position="26"/>
        <end position="159"/>
    </location>
</feature>
<dbReference type="EMBL" id="AB661773">
    <property type="protein sequence ID" value="BAL52329.1"/>
    <property type="molecule type" value="mRNA"/>
</dbReference>
<dbReference type="AlphaFoldDB" id="H3JZA1"/>
<protein>
    <submittedName>
        <fullName evidence="3">LPXRFamide peptide</fullName>
    </submittedName>
</protein>
<name>H3JZA1_PETMA</name>
<feature type="signal peptide" evidence="2">
    <location>
        <begin position="1"/>
        <end position="25"/>
    </location>
</feature>
<reference evidence="3" key="1">
    <citation type="journal article" date="2012" name="Endocrinology">
        <title>Evolutionary origin of the structure and function of gonadotropin-inhibitory hormone: insights from lampreys.</title>
        <authorList>
            <person name="Osugi T."/>
            <person name="Daukss D."/>
            <person name="Gazda K."/>
            <person name="Ubuka T."/>
            <person name="Kosugi T."/>
            <person name="Nozaki M."/>
            <person name="Sower S.A."/>
            <person name="Tsutsui K."/>
        </authorList>
    </citation>
    <scope>NUCLEOTIDE SEQUENCE</scope>
    <source>
        <tissue evidence="3">Brain</tissue>
    </source>
</reference>
<feature type="compositionally biased region" description="Basic and acidic residues" evidence="1">
    <location>
        <begin position="129"/>
        <end position="140"/>
    </location>
</feature>
<evidence type="ECO:0000313" key="3">
    <source>
        <dbReference type="EMBL" id="BAL52329.1"/>
    </source>
</evidence>